<protein>
    <recommendedName>
        <fullName evidence="4">Histone H2A/H2B/H3 domain-containing protein</fullName>
    </recommendedName>
</protein>
<proteinExistence type="predicted"/>
<evidence type="ECO:0000313" key="3">
    <source>
        <dbReference type="Proteomes" id="UP001159427"/>
    </source>
</evidence>
<dbReference type="Proteomes" id="UP001159427">
    <property type="component" value="Unassembled WGS sequence"/>
</dbReference>
<evidence type="ECO:0000313" key="2">
    <source>
        <dbReference type="EMBL" id="CAH3187294.1"/>
    </source>
</evidence>
<reference evidence="2 3" key="1">
    <citation type="submission" date="2022-05" db="EMBL/GenBank/DDBJ databases">
        <authorList>
            <consortium name="Genoscope - CEA"/>
            <person name="William W."/>
        </authorList>
    </citation>
    <scope>NUCLEOTIDE SEQUENCE [LARGE SCALE GENOMIC DNA]</scope>
</reference>
<evidence type="ECO:0008006" key="4">
    <source>
        <dbReference type="Google" id="ProtNLM"/>
    </source>
</evidence>
<organism evidence="2 3">
    <name type="scientific">Porites evermanni</name>
    <dbReference type="NCBI Taxonomy" id="104178"/>
    <lineage>
        <taxon>Eukaryota</taxon>
        <taxon>Metazoa</taxon>
        <taxon>Cnidaria</taxon>
        <taxon>Anthozoa</taxon>
        <taxon>Hexacorallia</taxon>
        <taxon>Scleractinia</taxon>
        <taxon>Fungiina</taxon>
        <taxon>Poritidae</taxon>
        <taxon>Porites</taxon>
    </lineage>
</organism>
<evidence type="ECO:0000256" key="1">
    <source>
        <dbReference type="SAM" id="MobiDB-lite"/>
    </source>
</evidence>
<dbReference type="EMBL" id="CALNXI010002406">
    <property type="protein sequence ID" value="CAH3187294.1"/>
    <property type="molecule type" value="Genomic_DNA"/>
</dbReference>
<comment type="caution">
    <text evidence="2">The sequence shown here is derived from an EMBL/GenBank/DDBJ whole genome shotgun (WGS) entry which is preliminary data.</text>
</comment>
<gene>
    <name evidence="2" type="ORF">PEVE_00017551</name>
</gene>
<feature type="region of interest" description="Disordered" evidence="1">
    <location>
        <begin position="24"/>
        <end position="47"/>
    </location>
</feature>
<keyword evidence="3" id="KW-1185">Reference proteome</keyword>
<sequence>MAALNNKRLAKSKLSTGNFKRVTANSSLSGFPVSHEKPDDDDDDDDDDDYYFCKNLLNGINQTLDSSVAQALSEAARFVRFVEESACYFKATLKNQLLDYITTKPARLNGTRYGECVMTRNSDNRAGNFSYDHSRKPGKPNQQPDRG</sequence>
<name>A0ABN8SBW0_9CNID</name>
<accession>A0ABN8SBW0</accession>
<feature type="region of interest" description="Disordered" evidence="1">
    <location>
        <begin position="124"/>
        <end position="147"/>
    </location>
</feature>